<keyword evidence="5" id="KW-1185">Reference proteome</keyword>
<organism evidence="4 5">
    <name type="scientific">Clostridium acetireducens DSM 10703</name>
    <dbReference type="NCBI Taxonomy" id="1121290"/>
    <lineage>
        <taxon>Bacteria</taxon>
        <taxon>Bacillati</taxon>
        <taxon>Bacillota</taxon>
        <taxon>Clostridia</taxon>
        <taxon>Eubacteriales</taxon>
        <taxon>Clostridiaceae</taxon>
        <taxon>Clostridium</taxon>
    </lineage>
</organism>
<dbReference type="Gene3D" id="1.10.10.60">
    <property type="entry name" value="Homeodomain-like"/>
    <property type="match status" value="1"/>
</dbReference>
<feature type="domain" description="HTH araC/xylS-type" evidence="3">
    <location>
        <begin position="1"/>
        <end position="48"/>
    </location>
</feature>
<dbReference type="STRING" id="1121290.CLAOCE_01330"/>
<dbReference type="SUPFAM" id="SSF46689">
    <property type="entry name" value="Homeodomain-like"/>
    <property type="match status" value="1"/>
</dbReference>
<protein>
    <submittedName>
        <fullName evidence="4">DNA-binding transcriptional regulator MelR</fullName>
    </submittedName>
</protein>
<sequence>MNRAAFLLATTEKNINDIAISLGYLNASKFTSAFKSVIGVLLKEYRKENNFSEHFL</sequence>
<dbReference type="OrthoDB" id="9772607at2"/>
<proteinExistence type="predicted"/>
<evidence type="ECO:0000259" key="3">
    <source>
        <dbReference type="PROSITE" id="PS01124"/>
    </source>
</evidence>
<keyword evidence="4" id="KW-0238">DNA-binding</keyword>
<keyword evidence="2" id="KW-0804">Transcription</keyword>
<dbReference type="GO" id="GO:0003700">
    <property type="term" value="F:DNA-binding transcription factor activity"/>
    <property type="evidence" value="ECO:0007669"/>
    <property type="project" value="InterPro"/>
</dbReference>
<dbReference type="Pfam" id="PF12833">
    <property type="entry name" value="HTH_18"/>
    <property type="match status" value="1"/>
</dbReference>
<dbReference type="Proteomes" id="UP000175744">
    <property type="component" value="Unassembled WGS sequence"/>
</dbReference>
<comment type="caution">
    <text evidence="4">The sequence shown here is derived from an EMBL/GenBank/DDBJ whole genome shotgun (WGS) entry which is preliminary data.</text>
</comment>
<dbReference type="PROSITE" id="PS01124">
    <property type="entry name" value="HTH_ARAC_FAMILY_2"/>
    <property type="match status" value="1"/>
</dbReference>
<dbReference type="GO" id="GO:0043565">
    <property type="term" value="F:sequence-specific DNA binding"/>
    <property type="evidence" value="ECO:0007669"/>
    <property type="project" value="InterPro"/>
</dbReference>
<accession>A0A1E8F2C0</accession>
<evidence type="ECO:0000313" key="5">
    <source>
        <dbReference type="Proteomes" id="UP000175744"/>
    </source>
</evidence>
<keyword evidence="1" id="KW-0805">Transcription regulation</keyword>
<dbReference type="AlphaFoldDB" id="A0A1E8F2C0"/>
<dbReference type="EMBL" id="LZFO01000001">
    <property type="protein sequence ID" value="OFI07785.1"/>
    <property type="molecule type" value="Genomic_DNA"/>
</dbReference>
<name>A0A1E8F2C0_9CLOT</name>
<dbReference type="InterPro" id="IPR009057">
    <property type="entry name" value="Homeodomain-like_sf"/>
</dbReference>
<gene>
    <name evidence="4" type="ORF">CLOACE_01330</name>
</gene>
<evidence type="ECO:0000256" key="1">
    <source>
        <dbReference type="ARBA" id="ARBA00023015"/>
    </source>
</evidence>
<reference evidence="4 5" key="1">
    <citation type="submission" date="2016-06" db="EMBL/GenBank/DDBJ databases">
        <title>Genome sequence of Clostridium acetireducens DSM 10703.</title>
        <authorList>
            <person name="Poehlein A."/>
            <person name="Fluechter S."/>
            <person name="Duerre P."/>
            <person name="Daniel R."/>
        </authorList>
    </citation>
    <scope>NUCLEOTIDE SEQUENCE [LARGE SCALE GENOMIC DNA]</scope>
    <source>
        <strain evidence="4 5">DSM 10703</strain>
    </source>
</reference>
<dbReference type="InterPro" id="IPR018060">
    <property type="entry name" value="HTH_AraC"/>
</dbReference>
<evidence type="ECO:0000256" key="2">
    <source>
        <dbReference type="ARBA" id="ARBA00023163"/>
    </source>
</evidence>
<evidence type="ECO:0000313" key="4">
    <source>
        <dbReference type="EMBL" id="OFI07785.1"/>
    </source>
</evidence>